<feature type="domain" description="G-protein coupled receptors family 1 profile" evidence="13">
    <location>
        <begin position="434"/>
        <end position="1302"/>
    </location>
</feature>
<sequence>MDDLNKIIRSNDNKLYLQLNNYNKKEKYADKKVNLENKLENVLEKDLEKSYNRFKNKRIKLKDFKENNYKKANFNLKNLKDFSEREFFKKLNETKKKLSKSVQNLSKNNKDKKLSFSYSNLNELNDTNSELLPKDKSNYSYEEISLDFLDLDYNNQLNNQTSINSNTNDTSVFKNSIEDYNFEIKNLDNQSNENETESSSLNSELIRSNNNDKVDNSKIAVDLTDSKNLYLFSSSERLILDLNEENENKTEWSSENESRPFIDKDKNEKNNYTNQFTELFNYNSSDSKFNFLYELDLLEDSGNSLNNIDFYQQKLPSMKLLNDHQQVDDNPTLLSSKKLKINFTANTALFTTMASLTNKMLLKLSAPNNFYLPSQKFNSMDVYSQNSSIFDFSFESNEQFNSTPIFSDAESYNVYRKTAIAVLITIACIITIAGNVLVLVAFYVERNIRQPSNYFICSLAVSDFIIGIISMPFFGVYIVKGKWKLGPKACDLWLATDHTVCLVSIYTVLLITIDRYCSIKIPTKYRSWRTRKKIFILIAITWVVPFLLFFISIFGWEYFIGYRDLAEGECAVQFLKDPVFNTSLIFAYFYVTMVIMFVLYGGIYRTASKMAKKSAAKQNKIMQNLTALSANPITSIIGQTVNQDNCKNQIDNTNLKMKTGNVRAAVAAVVNNSNGTQISFSLDPKKQVELFYTDAAVVLTDLEKQDNCEILNQKTENNTSNNSSNFKTSNISKINANNSDKKCTNSNESENPTLKKENEILDKTYLKSLNSNEHEASNKKLSKKSKTFTSAKINSSETQIQIKNKKENNTHQNKTHQNPSEVSSLSDEEMEQDRSSSPVFDSDEDENENQQESKHMCGQEQKQKFKQQHKHLDIQKKQKTKPSTSSQTVNKSNKKSPLQKFSANNLENKIITTESSTKKSNNFIKYHTQQPNFLIPRSPVFSNDNEFSSTKCNSSDKDFKNSNVSLMTANQALIDESLKQNQENNYSDNYSKSEEIEVNNLNQSSNDTEENIVDEAVKCGFIVVEQRLIQKNVLEEQLIENEKILNKKKQHQLEQHEEIFEKQQKIYIQQIYEQQFGEKCEKFNFNSAISKSQEIKKELEEKKNENKALDKSSPETHIIENLNNEKSEEKKSSSNKSESDEKVELEKKSKSFNSSHNLKRVGFVAKLSKKLHILNSNSLKENFKGQNATSSNSGLINNSANNQSEGTNIITMNTENQTKQQTTIISGLKKKRQKSKSENRARKALRTISFILGAFVICWTPYHVCALIQSFCSKNSSCISHDLFYFSYFLCYANSPINPFCYAMANQQFKKTFYRILKGDFHRT</sequence>
<proteinExistence type="evidence at transcript level"/>
<comment type="similarity">
    <text evidence="2 10">Belongs to the G-protein coupled receptor 1 family.</text>
</comment>
<keyword evidence="3" id="KW-1003">Cell membrane</keyword>
<keyword evidence="4 10" id="KW-0812">Transmembrane</keyword>
<dbReference type="Pfam" id="PF00001">
    <property type="entry name" value="7tm_1"/>
    <property type="match status" value="2"/>
</dbReference>
<evidence type="ECO:0000256" key="5">
    <source>
        <dbReference type="ARBA" id="ARBA00022989"/>
    </source>
</evidence>
<feature type="compositionally biased region" description="Low complexity" evidence="11">
    <location>
        <begin position="189"/>
        <end position="204"/>
    </location>
</feature>
<keyword evidence="6 10" id="KW-0297">G-protein coupled receptor</keyword>
<dbReference type="SUPFAM" id="SSF81321">
    <property type="entry name" value="Family A G protein-coupled receptor-like"/>
    <property type="match status" value="2"/>
</dbReference>
<feature type="compositionally biased region" description="Polar residues" evidence="11">
    <location>
        <begin position="793"/>
        <end position="802"/>
    </location>
</feature>
<evidence type="ECO:0000256" key="3">
    <source>
        <dbReference type="ARBA" id="ARBA00022475"/>
    </source>
</evidence>
<evidence type="ECO:0000256" key="6">
    <source>
        <dbReference type="ARBA" id="ARBA00023040"/>
    </source>
</evidence>
<evidence type="ECO:0000256" key="10">
    <source>
        <dbReference type="RuleBase" id="RU000688"/>
    </source>
</evidence>
<protein>
    <submittedName>
        <fullName evidence="14">Muscrinic acethylcholine receptor-like GPCR protein</fullName>
    </submittedName>
</protein>
<feature type="compositionally biased region" description="Polar residues" evidence="11">
    <location>
        <begin position="889"/>
        <end position="900"/>
    </location>
</feature>
<feature type="transmembrane region" description="Helical" evidence="12">
    <location>
        <begin position="456"/>
        <end position="480"/>
    </location>
</feature>
<reference evidence="14" key="1">
    <citation type="submission" date="2024-01" db="EMBL/GenBank/DDBJ databases">
        <title>Genome insights into chemosensory and detoxification machineries of broad mite, Polyphagotarsonemus latus (Tarsonemidae: Acari).</title>
        <authorList>
            <person name="Muthugoundar M."/>
            <person name="P J A."/>
            <person name="Augustine N."/>
        </authorList>
    </citation>
    <scope>NUCLEOTIDE SEQUENCE</scope>
</reference>
<organism evidence="14">
    <name type="scientific">Polyphagotarsonemus latus</name>
    <dbReference type="NCBI Taxonomy" id="1204166"/>
    <lineage>
        <taxon>Eukaryota</taxon>
        <taxon>Metazoa</taxon>
        <taxon>Ecdysozoa</taxon>
        <taxon>Arthropoda</taxon>
        <taxon>Chelicerata</taxon>
        <taxon>Arachnida</taxon>
        <taxon>Acari</taxon>
        <taxon>Acariformes</taxon>
        <taxon>Trombidiformes</taxon>
        <taxon>Prostigmata</taxon>
        <taxon>Eleutherengona</taxon>
        <taxon>Heterostigmata</taxon>
        <taxon>Tarsonemoidea</taxon>
        <taxon>Tarsonemidae</taxon>
        <taxon>Polyphagotarsonemus</taxon>
    </lineage>
</organism>
<feature type="transmembrane region" description="Helical" evidence="12">
    <location>
        <begin position="534"/>
        <end position="556"/>
    </location>
</feature>
<feature type="compositionally biased region" description="Basic and acidic residues" evidence="11">
    <location>
        <begin position="851"/>
        <end position="863"/>
    </location>
</feature>
<evidence type="ECO:0000256" key="1">
    <source>
        <dbReference type="ARBA" id="ARBA00004651"/>
    </source>
</evidence>
<feature type="region of interest" description="Disordered" evidence="11">
    <location>
        <begin position="1101"/>
        <end position="1151"/>
    </location>
</feature>
<evidence type="ECO:0000256" key="12">
    <source>
        <dbReference type="SAM" id="Phobius"/>
    </source>
</evidence>
<feature type="region of interest" description="Disordered" evidence="11">
    <location>
        <begin position="713"/>
        <end position="759"/>
    </location>
</feature>
<evidence type="ECO:0000256" key="8">
    <source>
        <dbReference type="ARBA" id="ARBA00023170"/>
    </source>
</evidence>
<evidence type="ECO:0000313" key="14">
    <source>
        <dbReference type="EMBL" id="WRW34088.1"/>
    </source>
</evidence>
<dbReference type="GO" id="GO:0007197">
    <property type="term" value="P:adenylate cyclase-inhibiting G protein-coupled acetylcholine receptor signaling pathway"/>
    <property type="evidence" value="ECO:0007669"/>
    <property type="project" value="TreeGrafter"/>
</dbReference>
<feature type="transmembrane region" description="Helical" evidence="12">
    <location>
        <begin position="585"/>
        <end position="604"/>
    </location>
</feature>
<dbReference type="SMART" id="SM01381">
    <property type="entry name" value="7TM_GPCR_Srsx"/>
    <property type="match status" value="1"/>
</dbReference>
<dbReference type="GO" id="GO:0016907">
    <property type="term" value="F:G protein-coupled acetylcholine receptor activity"/>
    <property type="evidence" value="ECO:0007669"/>
    <property type="project" value="TreeGrafter"/>
</dbReference>
<evidence type="ECO:0000256" key="11">
    <source>
        <dbReference type="SAM" id="MobiDB-lite"/>
    </source>
</evidence>
<dbReference type="GO" id="GO:0004993">
    <property type="term" value="F:G protein-coupled serotonin receptor activity"/>
    <property type="evidence" value="ECO:0007669"/>
    <property type="project" value="TreeGrafter"/>
</dbReference>
<dbReference type="GO" id="GO:0005886">
    <property type="term" value="C:plasma membrane"/>
    <property type="evidence" value="ECO:0007669"/>
    <property type="project" value="UniProtKB-SubCell"/>
</dbReference>
<comment type="subcellular location">
    <subcellularLocation>
        <location evidence="1">Cell membrane</location>
        <topology evidence="1">Multi-pass membrane protein</topology>
    </subcellularLocation>
</comment>
<evidence type="ECO:0000259" key="13">
    <source>
        <dbReference type="PROSITE" id="PS50262"/>
    </source>
</evidence>
<dbReference type="Gene3D" id="1.20.1070.10">
    <property type="entry name" value="Rhodopsin 7-helix transmembrane proteins"/>
    <property type="match status" value="2"/>
</dbReference>
<name>A0AAN0LJ25_9ACAR</name>
<feature type="transmembrane region" description="Helical" evidence="12">
    <location>
        <begin position="420"/>
        <end position="444"/>
    </location>
</feature>
<dbReference type="PANTHER" id="PTHR24247:SF191">
    <property type="entry name" value="MUSCARINIC ACETYLCHOLINE RECEPTOR, B-TYPE, ISOFORM A"/>
    <property type="match status" value="1"/>
</dbReference>
<feature type="compositionally biased region" description="Basic and acidic residues" evidence="11">
    <location>
        <begin position="1101"/>
        <end position="1149"/>
    </location>
</feature>
<dbReference type="PROSITE" id="PS50262">
    <property type="entry name" value="G_PROTEIN_RECEP_F1_2"/>
    <property type="match status" value="1"/>
</dbReference>
<dbReference type="InterPro" id="IPR000276">
    <property type="entry name" value="GPCR_Rhodpsn"/>
</dbReference>
<feature type="compositionally biased region" description="Low complexity" evidence="11">
    <location>
        <begin position="717"/>
        <end position="735"/>
    </location>
</feature>
<feature type="transmembrane region" description="Helical" evidence="12">
    <location>
        <begin position="492"/>
        <end position="513"/>
    </location>
</feature>
<dbReference type="EMBL" id="PP155014">
    <property type="protein sequence ID" value="WRW34088.1"/>
    <property type="molecule type" value="mRNA"/>
</dbReference>
<keyword evidence="5 12" id="KW-1133">Transmembrane helix</keyword>
<accession>A0AAN0LJ25</accession>
<dbReference type="GO" id="GO:0030425">
    <property type="term" value="C:dendrite"/>
    <property type="evidence" value="ECO:0007669"/>
    <property type="project" value="TreeGrafter"/>
</dbReference>
<keyword evidence="7 12" id="KW-0472">Membrane</keyword>
<dbReference type="GO" id="GO:0007187">
    <property type="term" value="P:G protein-coupled receptor signaling pathway, coupled to cyclic nucleotide second messenger"/>
    <property type="evidence" value="ECO:0007669"/>
    <property type="project" value="TreeGrafter"/>
</dbReference>
<keyword evidence="8 10" id="KW-0675">Receptor</keyword>
<dbReference type="PANTHER" id="PTHR24247">
    <property type="entry name" value="5-HYDROXYTRYPTAMINE RECEPTOR"/>
    <property type="match status" value="1"/>
</dbReference>
<dbReference type="InterPro" id="IPR017452">
    <property type="entry name" value="GPCR_Rhodpsn_7TM"/>
</dbReference>
<dbReference type="PRINTS" id="PR00237">
    <property type="entry name" value="GPCRRHODOPSN"/>
</dbReference>
<evidence type="ECO:0000256" key="2">
    <source>
        <dbReference type="ARBA" id="ARBA00010663"/>
    </source>
</evidence>
<feature type="transmembrane region" description="Helical" evidence="12">
    <location>
        <begin position="1244"/>
        <end position="1262"/>
    </location>
</feature>
<evidence type="ECO:0000256" key="7">
    <source>
        <dbReference type="ARBA" id="ARBA00023136"/>
    </source>
</evidence>
<feature type="region of interest" description="Disordered" evidence="11">
    <location>
        <begin position="771"/>
        <end position="900"/>
    </location>
</feature>
<keyword evidence="9 10" id="KW-0807">Transducer</keyword>
<evidence type="ECO:0000256" key="4">
    <source>
        <dbReference type="ARBA" id="ARBA00022692"/>
    </source>
</evidence>
<dbReference type="PROSITE" id="PS00237">
    <property type="entry name" value="G_PROTEIN_RECEP_F1_1"/>
    <property type="match status" value="1"/>
</dbReference>
<evidence type="ECO:0000256" key="9">
    <source>
        <dbReference type="ARBA" id="ARBA00023224"/>
    </source>
</evidence>
<dbReference type="GO" id="GO:0045202">
    <property type="term" value="C:synapse"/>
    <property type="evidence" value="ECO:0007669"/>
    <property type="project" value="TreeGrafter"/>
</dbReference>
<feature type="compositionally biased region" description="Polar residues" evidence="11">
    <location>
        <begin position="810"/>
        <end position="825"/>
    </location>
</feature>
<feature type="region of interest" description="Disordered" evidence="11">
    <location>
        <begin position="188"/>
        <end position="209"/>
    </location>
</feature>